<organism evidence="4 5">
    <name type="scientific">Massilia frigida</name>
    <dbReference type="NCBI Taxonomy" id="2609281"/>
    <lineage>
        <taxon>Bacteria</taxon>
        <taxon>Pseudomonadati</taxon>
        <taxon>Pseudomonadota</taxon>
        <taxon>Betaproteobacteria</taxon>
        <taxon>Burkholderiales</taxon>
        <taxon>Oxalobacteraceae</taxon>
        <taxon>Telluria group</taxon>
        <taxon>Massilia</taxon>
    </lineage>
</organism>
<evidence type="ECO:0000259" key="3">
    <source>
        <dbReference type="PROSITE" id="PS50977"/>
    </source>
</evidence>
<dbReference type="InterPro" id="IPR001647">
    <property type="entry name" value="HTH_TetR"/>
</dbReference>
<evidence type="ECO:0000313" key="4">
    <source>
        <dbReference type="EMBL" id="NHZ84095.1"/>
    </source>
</evidence>
<sequence length="247" mass="27207">MARAARRRCDGRGTVAGKCMGFLYFLVGAPVISLPPHTVAEHFFGSSASGQNLHIVRQREDPMVDEMLDRRSLRTRAALHGAFVVLLLEQGYDALKIGAVADRANVGRSTFYEHYRTKHDLLRASIVGPFSILADLVGPTRSTGYVTALLRHFRDNQQVARVLLGWPTRPLLGQTLADLIAERLKRHPAGFARVPHEVIARQIADAQLSLVESWVQGRPHLDLDVVADALRRTAVVLVSAHSDTACP</sequence>
<dbReference type="Gene3D" id="1.10.357.10">
    <property type="entry name" value="Tetracycline Repressor, domain 2"/>
    <property type="match status" value="1"/>
</dbReference>
<evidence type="ECO:0000256" key="2">
    <source>
        <dbReference type="PROSITE-ProRule" id="PRU00335"/>
    </source>
</evidence>
<keyword evidence="5" id="KW-1185">Reference proteome</keyword>
<keyword evidence="1 2" id="KW-0238">DNA-binding</keyword>
<dbReference type="Proteomes" id="UP000621455">
    <property type="component" value="Unassembled WGS sequence"/>
</dbReference>
<evidence type="ECO:0000256" key="1">
    <source>
        <dbReference type="ARBA" id="ARBA00023125"/>
    </source>
</evidence>
<dbReference type="InterPro" id="IPR009057">
    <property type="entry name" value="Homeodomain-like_sf"/>
</dbReference>
<dbReference type="Pfam" id="PF00440">
    <property type="entry name" value="TetR_N"/>
    <property type="match status" value="1"/>
</dbReference>
<proteinExistence type="predicted"/>
<dbReference type="PRINTS" id="PR00455">
    <property type="entry name" value="HTHTETR"/>
</dbReference>
<accession>A0ABX0NKE3</accession>
<name>A0ABX0NKE3_9BURK</name>
<reference evidence="4 5" key="1">
    <citation type="submission" date="2019-10" db="EMBL/GenBank/DDBJ databases">
        <title>Taxonomy of Antarctic Massilia spp.: description of Massilia rubra sp. nov., Massilia aquatica sp. nov., Massilia mucilaginosa sp. nov., Massilia frigida sp. nov. isolated from streams, lakes and regoliths.</title>
        <authorList>
            <person name="Holochova P."/>
            <person name="Sedlacek I."/>
            <person name="Kralova S."/>
            <person name="Maslanova I."/>
            <person name="Busse H.-J."/>
            <person name="Stankova E."/>
            <person name="Vrbovska V."/>
            <person name="Kovarovic V."/>
            <person name="Bartak M."/>
            <person name="Svec P."/>
            <person name="Pantucek R."/>
        </authorList>
    </citation>
    <scope>NUCLEOTIDE SEQUENCE [LARGE SCALE GENOMIC DNA]</scope>
    <source>
        <strain evidence="4 5">CCM 8695</strain>
    </source>
</reference>
<feature type="domain" description="HTH tetR-type" evidence="3">
    <location>
        <begin position="73"/>
        <end position="133"/>
    </location>
</feature>
<dbReference type="SUPFAM" id="SSF46689">
    <property type="entry name" value="Homeodomain-like"/>
    <property type="match status" value="1"/>
</dbReference>
<dbReference type="EMBL" id="WHJG01000087">
    <property type="protein sequence ID" value="NHZ84095.1"/>
    <property type="molecule type" value="Genomic_DNA"/>
</dbReference>
<dbReference type="InterPro" id="IPR050624">
    <property type="entry name" value="HTH-type_Tx_Regulator"/>
</dbReference>
<dbReference type="PANTHER" id="PTHR43479">
    <property type="entry name" value="ACREF/ENVCD OPERON REPRESSOR-RELATED"/>
    <property type="match status" value="1"/>
</dbReference>
<evidence type="ECO:0000313" key="5">
    <source>
        <dbReference type="Proteomes" id="UP000621455"/>
    </source>
</evidence>
<gene>
    <name evidence="4" type="ORF">F2P44_33285</name>
</gene>
<dbReference type="PANTHER" id="PTHR43479:SF7">
    <property type="entry name" value="TETR-FAMILY TRANSCRIPTIONAL REGULATOR"/>
    <property type="match status" value="1"/>
</dbReference>
<feature type="DNA-binding region" description="H-T-H motif" evidence="2">
    <location>
        <begin position="96"/>
        <end position="115"/>
    </location>
</feature>
<dbReference type="PROSITE" id="PS50977">
    <property type="entry name" value="HTH_TETR_2"/>
    <property type="match status" value="1"/>
</dbReference>
<comment type="caution">
    <text evidence="4">The sequence shown here is derived from an EMBL/GenBank/DDBJ whole genome shotgun (WGS) entry which is preliminary data.</text>
</comment>
<protein>
    <submittedName>
        <fullName evidence="4">TetR family transcriptional regulator</fullName>
    </submittedName>
</protein>